<evidence type="ECO:0000313" key="8">
    <source>
        <dbReference type="EMBL" id="CDX50955.1"/>
    </source>
</evidence>
<evidence type="ECO:0000259" key="7">
    <source>
        <dbReference type="Pfam" id="PF22322"/>
    </source>
</evidence>
<sequence length="4242" mass="456276">MLRFASTFSGRLVSLVCAIQLAVPIANLPASAKPQTVAEAASDNGIQVFQLGKGREEATLYGIRIRAAKSVKIASLGNETRGLFTCHGWEGETYATVANVSGNCASFSIYSTTAVTVEAPYDARAVPDGIAETEIRLFSFPEVATSGPMQPIDSFVDVENKKTVATLSKQSGRYFNGILKAGERPEQQALSLSSKSLESLEKPDPAGGIPIIAPPEASNTGDLKLTYPMEFPGARKDLRPSISVAYSSQGSGGNIAEGWSLSVPAISVETRWGVPVFSPDFETETYLFNGEQLVPEAGSYLPDEPPEDTFSVVKAGNNDQAADDRRLAALNLVPQPHRTTKLRPRKKGAAYFVLRRDEGLWRFVRYGDSPDKYRWEAWQENPQGETVKVSYFGYAPGRVPGDIDHFPVVETAITPEVKANLDVGALTNAKTNNAIMRWALAREKDSFGNVIDYDWMATCVGNGGSACPQGAPQDIAANISDRDLYLKRVLYTGHESLEETLLRCREDPGLGGCLRKQGMYEADLTWTPDSLLANLPFRPDARSGGLVAPRRLLQRIDFRFRQRDTETSPKEILGQAKPIQDAAWHCSDPFLAFDFKTVADPLFGGQAGAHQWLASIGKLTPKTKADAPYGPVRVADAERAIFPDGSGGDCTASRPLLDADRLVTSFEYNQPALDTRVSAARPFERTAFDLSKTIPLPKLGGRLDIPAGLMGLLGNSTSKGPFRPSILGSSRTEETTTGIYAGISFAPASKAPGVGFKRTFSDRSDQQELTLLQDVTGDGINDLLVSSEGRWLIYKGRLDGNAALSFDESPMPNTLPFGFRFQYEPVFSTQNSGFEAFIPGGVMAGVSSGKSSSVQTVYMSDMDGDGRIDVVTPGGVFYNDSGTGSASSSIAFEPGSSFIAAGASSDVGKAANTAKQIASTFQDAKESIPQLSKEKPRYDLVRTWRAPFSGHVRITGEARVAAKDDSLLDERSAGAPNATAIHDEPNARTDTYAHRDGVILTVEKSSGNLVGQCAAGILSPDVYSPPQVPEPDPKGTWRLAGSVSVRESKPARYFLTLAGLFNQGESSQVRLNFQPGTAQQGPDFGNFDQAVTAAVEKWNNADPALKGPRGGHLAYESSSKLLTFSGAAGKMATLTVELPTTEDSIPEIAETVSLSLEAVPGMPSRVGADAGKLVTKIFDDKFVPSGNTCLSAGAADQARSFLDRNGITGGLLATVNEGDILYFRVHSIDNGSGDIVSWNPEISYLQAQERFADFMPTTSSPKHRSLNSRLFFGFGTADEQAAVEAVKKQGVLCQGPEDAQNLCDVTGHSLIRYRAATIVGQETANPGDLVPLASTDPTFVAPSWGRAVFEGTLTKPQTVGAVHLQYSVLPSSLFFGDPEKMTKEEIAARTCDPRNSSAKDLILQKVAANSDNVSTMDPAEGTYRVRADDEDSVFLAAGDRVCLFVRFEAPQDSDSKVAGFDFWPKDAARLGIDAGRPIGISYLTHLDIRAWEDVRKDAPEKEPVELTECLGAPAPIDEREHYEDPRADKTIDRPRTVRNAGKTLICVDNRRHGERDTYLIAPRVADGANASLTMTSEPLVGSKVDPTATDRVPVRLSHIRLPTFAANATEHEPWQAESRLSCSYDPSLVERRFVLDLRTRYANEVLADQYGQQVASLRTLANELRGDGTSEPLRLKRFVVTDGNARSSMPMELTFDQLAGRLSGDQRLVLDEGDAGQSVVQSLRFVRGKVGTVTLTRFLNSAYDFSTPAQDGTSPVELPSSFVGYSTCVHPGSTIQLASAIDSDQLDQLPLDQLAGSSDCTPFNGSQASKDRFDAQGNLVRNADQICPIVHARARFPVVDRAANSIYRWSDRDLAIALTTKPLSDHPASDQLRVASLLEAQNPHGSGLLAVQHEENDIKDPLDDHAGCSGGCPIDDPAKLKTLPSMQQILAEMQQQSADHTAIQQSLEQNSAEECSAKNPKYQNGPSGDDGQIDSVGAACRQRESGLSTLVTSAPAYALPFAYRVARPATPSNVAVFPATLEDACRHLPRVLADQIGKSSSEPRICAAGPDPEIWSAADLMSASRLGPKDIHFGKRSETRRISLQMAAAASPDKKQGLLGVPKMSSADVLAVNVGLGIGGSWSKSKNGSPVDLIDMNGDGFPDLIANGNIFFSDPQGGSRCAGTGVWGPVTDCNTLVGIDRKDVRGSTSVNQGAAFTFPPSTATYVISRTSSFGSYGASTTGLVQSEGANTAQPRLGGFGLNADLGKSDGERLRDIIDVNGDGLPDLVEKSSGKYFVRLNLGSGFSGSTEWPGAELFKDFGNSGGVGISAGFSTSDGAFGGGLDANVGAADQKQTMADVNGDGLLDVVTIDGSGSISARLATGAGFTTPIGLGTSSASVNTLGRTETDRSSAGGQFTITIPIWPIPPIFIAINPNAAVTAALTRQPVLFRDIDGDGLPDLVVGNGLRNGNAPGRPDFDNTTAKVVSNGLGGHGLLTKVWLATNPAAETQRAGTANYEFQYARTPRSADDPMNRWVLSQLTVRDGVRADDADDVLKDGGRNTCFTYGDGFYDRFERRFLGYAEVHTTEGCQPATRPRIEAASKDVDDNLNGARRIERTFANRTVFETGLMLSEAVFDPKQPIQTGAALLPQSVSRRLYVLVDTALSSKRRYVCHLLRDRPSDLDLALTSIGYLGTDGSDDRRPQACRNTFGTVDHAELGPDPVFDIAPRRLTPALVQVVQEIREGLSGADQVLRTAVQYRLDEFARPVAVCDLGEITGFDSGHPVTKGAVCAEMQYDTAVRPSFAHGGTGGGTILVDQKNLAKTVRLADFKAAAPLVSSASADISADDPLSPRLLRYRTASYDAKTGAMTRLCEFADPSKAAVDACIGNKSFPESQDELRLAAQSGITMRAYAYDRFGNLSSYVGPMGSLGSFVAKSYLYDHYLNMVETSEQTDYCSRNPKNGSPPDPAASCLGEQRSIGPLVSSTTTVDYRHAVATTTVDDNQNVLHFVLDPLGRPAAAFGSWADLGPSCSGAIECAPTLEHYAEMHKAKPQMSLRLIARMDYLPATEGSGPSAVVERLSDKKLYSGSPWLAEKEGAVLLPKRIFADHLGQVTQDMTAAKACRNPGSDPLQPACAGVERFVASGLVLKDRLNRAVAEYYPSGVDVADIGQAAIASPPADAPHSSILYDGLGRPDVVNLPDGNAYDFQYKVAASLNADAPMTRHRTEMRNAFCVPSAVERDVHGAIRAVVESYTSASVENSETAALGSSGIEADQQQILKSGLVKTISSPRPYQQIFGCQIARGEAFQLGGRVALTSYERDALGQLVAVRLPNRHGAADVGSTRPSADAIYVAYDALGRRVAIDDPDRGFERTHYDPIGNTVCTLTGPRRAALSAADLPSLSWEPIEAGNCPNPAREAGGITRITEMSFIGTLPKSTRPRLLHGTEAEIADAARRTTDITYGAAQPEFIVLNQAGRAFKTADAAATESTRFDALGRSTTVDRVFTGLAEYGLTDGQPPALHITQSYDTWGLLAAKRMSMKIAAKDAKAPPLPIDEEISYAYTPAGQIESLAQRSGPDYGSSQPQPVVSNLVYDARGNQTGSEFGTGVVSRANFDPASNRLSEARSKLESAGIAVPAILFQNLTYKYDPAGNLSSYSNAPRLAGECGTGLVNADCSIPDAVAKAAGLLIRSSDNAFAYDELNRIRSASKRIQSTQYRATDPDGQPQVMDPGEIAKAKPIGLAFNETFAFDAAHQMSVLGRETRTDLGDGKPSSSRYVSTYVPDTQPLHAPEEIRRTNAAGSLTESTDFGFDQFGRMTSSICKHPGMKGCWPDRYFTWNVDDTLKTQIVEKRDDLLPEAKKKTDLIYYDLVQSEYDHAGRRALKQLYEQQILIKNGIRQKPKNVFVSDTLYADPQLTITRRPGQPPQALIHYFTGAQRVASKWVGDDMLFTYHAQQQTRNVTDMVVAKIGHPDTARLHGQAEYAAFGEVVHEREVLMADLKDGQTSRDAMGLPQYRFNAKELDESGLEDFGARFYDGRLAMWLRPDPILGEYIDGQPNGGVYVPQNLSSYAFGLGNPIRYLDQSGEAAGDVNFALQVAGAVFLAGPVDAYNAGFGKHFEIGVQAARMAQRMDYVHSPEAKMQLANAARHMAWQASMAFSIGSEEATIIGNLHELGEEKSKDSYADQYNNSLGRKIGESVYREASIAEKLITGPSEATKKIILKSVMDEMRTNDPIKYYSDPRLPQNFPDFVQERKGNYGSNRSPE</sequence>
<evidence type="ECO:0000313" key="9">
    <source>
        <dbReference type="Proteomes" id="UP000182888"/>
    </source>
</evidence>
<feature type="domain" description="DUF6973" evidence="7">
    <location>
        <begin position="4098"/>
        <end position="4180"/>
    </location>
</feature>
<protein>
    <submittedName>
        <fullName evidence="8">Uncharacterized protein</fullName>
    </submittedName>
</protein>
<keyword evidence="2" id="KW-0964">Secreted</keyword>
<name>A0A0K2VQY1_MESPL</name>
<dbReference type="InterPro" id="IPR003284">
    <property type="entry name" value="Sal_SpvB"/>
</dbReference>
<dbReference type="GO" id="GO:0005737">
    <property type="term" value="C:cytoplasm"/>
    <property type="evidence" value="ECO:0007669"/>
    <property type="project" value="InterPro"/>
</dbReference>
<evidence type="ECO:0000256" key="1">
    <source>
        <dbReference type="ARBA" id="ARBA00004613"/>
    </source>
</evidence>
<accession>A0A0K2VQY1</accession>
<dbReference type="InterPro" id="IPR050708">
    <property type="entry name" value="T6SS_VgrG/RHS"/>
</dbReference>
<reference evidence="9" key="1">
    <citation type="submission" date="2014-08" db="EMBL/GenBank/DDBJ databases">
        <authorList>
            <person name="Edwards T."/>
        </authorList>
    </citation>
    <scope>NUCLEOTIDE SEQUENCE [LARGE SCALE GENOMIC DNA]</scope>
</reference>
<dbReference type="PANTHER" id="PTHR32305">
    <property type="match status" value="1"/>
</dbReference>
<dbReference type="InterPro" id="IPR028994">
    <property type="entry name" value="Integrin_alpha_N"/>
</dbReference>
<gene>
    <name evidence="8" type="ORF">MPL1032_130058</name>
</gene>
<dbReference type="PANTHER" id="PTHR32305:SF15">
    <property type="entry name" value="PROTEIN RHSA-RELATED"/>
    <property type="match status" value="1"/>
</dbReference>
<evidence type="ECO:0000259" key="6">
    <source>
        <dbReference type="Pfam" id="PF12256"/>
    </source>
</evidence>
<dbReference type="Pfam" id="PF03534">
    <property type="entry name" value="SpvB"/>
    <property type="match status" value="1"/>
</dbReference>
<dbReference type="Pfam" id="PF12256">
    <property type="entry name" value="TcdB_toxin_midN"/>
    <property type="match status" value="1"/>
</dbReference>
<dbReference type="InterPro" id="IPR022045">
    <property type="entry name" value="TcdB_toxin_mid/N"/>
</dbReference>
<organism evidence="8 9">
    <name type="scientific">Mesorhizobium plurifarium</name>
    <dbReference type="NCBI Taxonomy" id="69974"/>
    <lineage>
        <taxon>Bacteria</taxon>
        <taxon>Pseudomonadati</taxon>
        <taxon>Pseudomonadota</taxon>
        <taxon>Alphaproteobacteria</taxon>
        <taxon>Hyphomicrobiales</taxon>
        <taxon>Phyllobacteriaceae</taxon>
        <taxon>Mesorhizobium</taxon>
    </lineage>
</organism>
<evidence type="ECO:0000256" key="3">
    <source>
        <dbReference type="ARBA" id="ARBA00023026"/>
    </source>
</evidence>
<dbReference type="NCBIfam" id="TIGR03696">
    <property type="entry name" value="Rhs_assc_core"/>
    <property type="match status" value="1"/>
</dbReference>
<feature type="region of interest" description="Disordered" evidence="4">
    <location>
        <begin position="1947"/>
        <end position="1972"/>
    </location>
</feature>
<feature type="compositionally biased region" description="Low complexity" evidence="4">
    <location>
        <begin position="205"/>
        <end position="215"/>
    </location>
</feature>
<dbReference type="Gene3D" id="2.180.10.10">
    <property type="entry name" value="RHS repeat-associated core"/>
    <property type="match status" value="1"/>
</dbReference>
<feature type="signal peptide" evidence="5">
    <location>
        <begin position="1"/>
        <end position="32"/>
    </location>
</feature>
<dbReference type="Proteomes" id="UP000182888">
    <property type="component" value="Unassembled WGS sequence"/>
</dbReference>
<dbReference type="SUPFAM" id="SSF69318">
    <property type="entry name" value="Integrin alpha N-terminal domain"/>
    <property type="match status" value="2"/>
</dbReference>
<feature type="region of interest" description="Disordered" evidence="4">
    <location>
        <begin position="4213"/>
        <end position="4242"/>
    </location>
</feature>
<evidence type="ECO:0000256" key="5">
    <source>
        <dbReference type="SAM" id="SignalP"/>
    </source>
</evidence>
<comment type="subcellular location">
    <subcellularLocation>
        <location evidence="1">Secreted</location>
    </subcellularLocation>
</comment>
<keyword evidence="5" id="KW-0732">Signal</keyword>
<dbReference type="Pfam" id="PF22322">
    <property type="entry name" value="DUF6973"/>
    <property type="match status" value="1"/>
</dbReference>
<evidence type="ECO:0000256" key="4">
    <source>
        <dbReference type="SAM" id="MobiDB-lite"/>
    </source>
</evidence>
<feature type="chain" id="PRO_5005489763" evidence="5">
    <location>
        <begin position="33"/>
        <end position="4242"/>
    </location>
</feature>
<dbReference type="GO" id="GO:0005576">
    <property type="term" value="C:extracellular region"/>
    <property type="evidence" value="ECO:0007669"/>
    <property type="project" value="UniProtKB-SubCell"/>
</dbReference>
<proteinExistence type="predicted"/>
<dbReference type="EMBL" id="CCND01000005">
    <property type="protein sequence ID" value="CDX50955.1"/>
    <property type="molecule type" value="Genomic_DNA"/>
</dbReference>
<keyword evidence="3" id="KW-0843">Virulence</keyword>
<feature type="region of interest" description="Disordered" evidence="4">
    <location>
        <begin position="190"/>
        <end position="217"/>
    </location>
</feature>
<dbReference type="InterPro" id="IPR022385">
    <property type="entry name" value="Rhs_assc_core"/>
</dbReference>
<dbReference type="InterPro" id="IPR054246">
    <property type="entry name" value="DUF6973"/>
</dbReference>
<feature type="domain" description="Insecticide toxin TcdB middle/N-terminal" evidence="6">
    <location>
        <begin position="2428"/>
        <end position="2567"/>
    </location>
</feature>
<evidence type="ECO:0000256" key="2">
    <source>
        <dbReference type="ARBA" id="ARBA00022525"/>
    </source>
</evidence>